<evidence type="ECO:0000313" key="1">
    <source>
        <dbReference type="EMBL" id="EIJ41062.1"/>
    </source>
</evidence>
<dbReference type="OrthoDB" id="5624603at2"/>
<sequence>MKTIREQIIQRIMSQLETITSINGYENTIGSGHVYRQEAVIKQASPPAAAVWELEEERKRNAYGGTVRILKVRVEAIVNAPVDKHPASVSNALLGDIEKALIIADTSLDSLIDDIQDIAAEIAHFPHDKSLAGAAIDFEIKYTTEWGDPYSQGYS</sequence>
<accession>I3CBR9</accession>
<dbReference type="HOGENOM" id="CLU_1692073_0_0_6"/>
<reference evidence="1 2" key="1">
    <citation type="submission" date="2011-11" db="EMBL/GenBank/DDBJ databases">
        <title>Improved High-Quality Draft sequence of Beggiatoa alba B18lD.</title>
        <authorList>
            <consortium name="US DOE Joint Genome Institute"/>
            <person name="Lucas S."/>
            <person name="Han J."/>
            <person name="Lapidus A."/>
            <person name="Cheng J.-F."/>
            <person name="Goodwin L."/>
            <person name="Pitluck S."/>
            <person name="Peters L."/>
            <person name="Mikhailova N."/>
            <person name="Held B."/>
            <person name="Detter J.C."/>
            <person name="Han C."/>
            <person name="Tapia R."/>
            <person name="Land M."/>
            <person name="Hauser L."/>
            <person name="Kyrpides N."/>
            <person name="Ivanova N."/>
            <person name="Pagani I."/>
            <person name="Samuel K."/>
            <person name="Teske A."/>
            <person name="Mueller J."/>
            <person name="Woyke T."/>
        </authorList>
    </citation>
    <scope>NUCLEOTIDE SEQUENCE [LARGE SCALE GENOMIC DNA]</scope>
    <source>
        <strain evidence="1 2">B18LD</strain>
    </source>
</reference>
<dbReference type="RefSeq" id="WP_002682648.1">
    <property type="nucleotide sequence ID" value="NZ_JH600070.1"/>
</dbReference>
<dbReference type="EMBL" id="JH600070">
    <property type="protein sequence ID" value="EIJ41062.1"/>
    <property type="molecule type" value="Genomic_DNA"/>
</dbReference>
<evidence type="ECO:0000313" key="2">
    <source>
        <dbReference type="Proteomes" id="UP000005744"/>
    </source>
</evidence>
<protein>
    <submittedName>
        <fullName evidence="1">Uncharacterized protein</fullName>
    </submittedName>
</protein>
<keyword evidence="2" id="KW-1185">Reference proteome</keyword>
<proteinExistence type="predicted"/>
<dbReference type="Proteomes" id="UP000005744">
    <property type="component" value="Unassembled WGS sequence"/>
</dbReference>
<dbReference type="AlphaFoldDB" id="I3CBR9"/>
<name>I3CBR9_9GAMM</name>
<gene>
    <name evidence="1" type="ORF">BegalDRAFT_0139</name>
</gene>
<organism evidence="1 2">
    <name type="scientific">Beggiatoa alba B18LD</name>
    <dbReference type="NCBI Taxonomy" id="395493"/>
    <lineage>
        <taxon>Bacteria</taxon>
        <taxon>Pseudomonadati</taxon>
        <taxon>Pseudomonadota</taxon>
        <taxon>Gammaproteobacteria</taxon>
        <taxon>Thiotrichales</taxon>
        <taxon>Thiotrichaceae</taxon>
        <taxon>Beggiatoa</taxon>
    </lineage>
</organism>